<evidence type="ECO:0000256" key="1">
    <source>
        <dbReference type="ARBA" id="ARBA00004141"/>
    </source>
</evidence>
<feature type="transmembrane region" description="Helical" evidence="10">
    <location>
        <begin position="593"/>
        <end position="615"/>
    </location>
</feature>
<dbReference type="KEGG" id="lak:106173852"/>
<feature type="transmembrane region" description="Helical" evidence="10">
    <location>
        <begin position="561"/>
        <end position="581"/>
    </location>
</feature>
<keyword evidence="2" id="KW-0813">Transport</keyword>
<feature type="transmembrane region" description="Helical" evidence="10">
    <location>
        <begin position="1310"/>
        <end position="1336"/>
    </location>
</feature>
<dbReference type="InterPro" id="IPR014710">
    <property type="entry name" value="RmlC-like_jellyroll"/>
</dbReference>
<keyword evidence="4 10" id="KW-1133">Transmembrane helix</keyword>
<feature type="transmembrane region" description="Helical" evidence="10">
    <location>
        <begin position="1713"/>
        <end position="1732"/>
    </location>
</feature>
<name>A0A1S3JKE2_LINAN</name>
<organism evidence="12 13">
    <name type="scientific">Lingula anatina</name>
    <name type="common">Brachiopod</name>
    <name type="synonym">Lingula unguis</name>
    <dbReference type="NCBI Taxonomy" id="7574"/>
    <lineage>
        <taxon>Eukaryota</taxon>
        <taxon>Metazoa</taxon>
        <taxon>Spiralia</taxon>
        <taxon>Lophotrochozoa</taxon>
        <taxon>Brachiopoda</taxon>
        <taxon>Linguliformea</taxon>
        <taxon>Lingulata</taxon>
        <taxon>Lingulida</taxon>
        <taxon>Linguloidea</taxon>
        <taxon>Lingulidae</taxon>
        <taxon>Lingula</taxon>
    </lineage>
</organism>
<evidence type="ECO:0000256" key="7">
    <source>
        <dbReference type="ARBA" id="ARBA00023286"/>
    </source>
</evidence>
<dbReference type="InterPro" id="IPR050866">
    <property type="entry name" value="CNG_cation_channel"/>
</dbReference>
<keyword evidence="3 10" id="KW-0812">Transmembrane</keyword>
<dbReference type="CDD" id="cd00038">
    <property type="entry name" value="CAP_ED"/>
    <property type="match status" value="4"/>
</dbReference>
<evidence type="ECO:0000256" key="4">
    <source>
        <dbReference type="ARBA" id="ARBA00022989"/>
    </source>
</evidence>
<dbReference type="FunFam" id="1.10.287.70:FF:000123">
    <property type="entry name" value="Potassium channel KAT3"/>
    <property type="match status" value="1"/>
</dbReference>
<dbReference type="PROSITE" id="PS00889">
    <property type="entry name" value="CNMP_BINDING_2"/>
    <property type="match status" value="2"/>
</dbReference>
<dbReference type="GO" id="GO:0044877">
    <property type="term" value="F:protein-containing complex binding"/>
    <property type="evidence" value="ECO:0007669"/>
    <property type="project" value="TreeGrafter"/>
</dbReference>
<dbReference type="Gene3D" id="1.10.287.70">
    <property type="match status" value="4"/>
</dbReference>
<gene>
    <name evidence="13" type="primary">LOC106173852</name>
</gene>
<dbReference type="InterPro" id="IPR005821">
    <property type="entry name" value="Ion_trans_dom"/>
</dbReference>
<evidence type="ECO:0000256" key="10">
    <source>
        <dbReference type="SAM" id="Phobius"/>
    </source>
</evidence>
<feature type="transmembrane region" description="Helical" evidence="10">
    <location>
        <begin position="780"/>
        <end position="805"/>
    </location>
</feature>
<sequence length="2182" mass="246348">MWHEDEAEKQEADKMVCENNSRRTIRKSWNWVVTLSIIVTCLFVPYEAAFCNEGGNAINQVQLAVIYICDIIFVADIILHFHAAFVANGAALYKKGRRKTFIVAIVLDLMSAFPTDLFVFIIHSSTPGWHLVGQLRMNRLLRFYKIPLFFDRRESDLSSNATATRLMKYTAICVVVTHVVSCGWYALSCDCRQLLPHCQPGSWTSQTDFNITTMGPLGAYVISLYWGTATVTSTGYGDVKSATVLEKWYSIAAMLVGIGVFFGMLLEGMTSLITISDARRARYLHKLAVIRSHMDEMSISESLKSLVSAYYSHAWERQGRPGKHLCLFSDLPSTFQAEVAYIINKDIISKAPIFQAMSPSFLRKISLHIEPEFYLPGQTIVSFGEVGHSMYFILRGEVEVVGSDGDVMGTLNQGAVFGEVYLVFSVVRTHTIRAKSHCEIAVLKKKKLLEVLSLFPSAGPALYELAEQRFRKAEKNFRRQTMTMATSCMNIKQRLAPNRRSSIHIPAKLRSFSVVEMPKVNLSAVSLEKEESNMSVSSKRGDIWHVLHGCYINPNCRFSKVWKSVVVIVTIIISFLYPSLAIFTTNDWHTEDIIIELVLTYLLDMVLIVDIVIMFKTAVHTPHGLLLSLKAVQKVYIENGAFFLDLLAVLPVEVFCVLGWQQNHWLIFRILRLNRLIKFWKVPHYFHTMEKGLEWSLSTLRTLKLSLYICLLTHWCACLWYLGACSVGNGCSEGSWITTNQSWSDLPLPLHYLLSLYWAAVTMTSTGYGDITAQNATECLLSVVVMLVGLLLYGYCVAIIAALLANADVARVVFQEKLFAIKQFMSENTQTPVLQERVINYMSILWGKYRGSWIPSFKPLIHDLPAVLQEDIGMEEVGNILKEAPLFRYLDLTFLKMVASRVVPYHYSPGEVVIYCGDVGNEMYFVRRGHCEVLSQDLSQVLATVYPGDSFGEMGMLFKEKRTATVRAVTHCELLMLTKPELDHVLHHFPTLLRQFQDILNNETLLKELRQKAHMHEEEQKPTRCPEQQVTAENSNSVKVLKKVMDDGTPNVEYLHSFQMATLLTRIAGCLLMNRTFLPSGQLLKVWECLHVLVSVATAIVLPIQGAFFYKSILGWVITYTLDVLSWIAMYIGLHTAYYNKKGCLVSHPLATAKHYFTTNFLLDLSAVLPLEAIPFCLGYQDLNYLVFLRLNRMINIYHLSLAFSHLEQDIRREVGIIRTMKFILYIIIFMNWLTCGLFMISCPPEILGIATKDTLTTGHHCIEGSWVLRTLTANESSIWTLYLTSLYWATATSVSVGYGDIAAETDLEVAAAVVISIVGVVFFGYVIASVFAGLVNADAQRARFQEKLCAVQTFMKDQEVSAGLQRRIINHYEYVWTRSRGVDPRSLFDGLPLSLWGDVTYSLYKDMIVKVALFENADVGFVKMLSRCIKPVLFLKGEYVVRKHDIGSEMFFIHHGAVDVVSEDGDTVFDTMNAGRFFGEIALLFSCPRTASIRAHTNCHLFVLSKADLDEVLIYYPDINQQVMITAEKRRIKAKQRSALQLRTEHVQESITSAGISGVCDNQEGKSTAFGPHSDFAEIEFKATKTQKVTVGKVTYCRKTSGQGSPPRREAPHPENTALHTNTDSESKQEASHPENTALHENTDSDSSQEALAGTSQATVDVDSIEIVYNSEPDHRENVSSNHVTTPERNASGCAWCWTSWNDFTINPHGHFSTVFSWLTLFCTVLSWWTILFEACYQDHELALFAVNILIDAFFWLEIYIKSHLSFHDETGHLIDAAVTVRQFYVRRPSGLLLDAIAACPIEVVVLALPREQWVSMWSYLRLLHLLRLVKVHQFFAAWEKELNVSMLTVRLWKSMIVLFVTLHICSCLWYVVACPGGVCGPNTWAHLAGFQDHTVSSMERYCNCVYWCVATVTSTGYGDISAHTNVEMVVSIVVMLIGKILFGYILGTIASSQANAARTMVAYREKVAVIKDELNDLNVPPHLKDQVVNYYHYQWQRKKGVDLRSLMVDCPYTLQTELALQICQPMFTGEKQLSLFKDIPDALKRELALKVQLKFFVPDVQVVQKGDVNSSAFYILKGEIALEGEDQLDSLGSGSVIGEVNLILDDPKPAVVTYVAKSHVDILVLAKSDLDTVLGHFPAVRNTMEHIAEQKFRLPRNSDHRRPSSAVFLKVPSKTWEMLL</sequence>
<evidence type="ECO:0000256" key="9">
    <source>
        <dbReference type="SAM" id="MobiDB-lite"/>
    </source>
</evidence>
<feature type="transmembrane region" description="Helical" evidence="10">
    <location>
        <begin position="750"/>
        <end position="768"/>
    </location>
</feature>
<reference evidence="13" key="1">
    <citation type="submission" date="2025-08" db="UniProtKB">
        <authorList>
            <consortium name="RefSeq"/>
        </authorList>
    </citation>
    <scope>IDENTIFICATION</scope>
    <source>
        <tissue evidence="13">Gonads</tissue>
    </source>
</reference>
<feature type="domain" description="Cyclic nucleotide-binding" evidence="11">
    <location>
        <begin position="886"/>
        <end position="1003"/>
    </location>
</feature>
<feature type="domain" description="Cyclic nucleotide-binding" evidence="11">
    <location>
        <begin position="1414"/>
        <end position="1531"/>
    </location>
</feature>
<dbReference type="GeneID" id="106173852"/>
<evidence type="ECO:0000256" key="2">
    <source>
        <dbReference type="ARBA" id="ARBA00022448"/>
    </source>
</evidence>
<keyword evidence="5" id="KW-0406">Ion transport</keyword>
<evidence type="ECO:0000256" key="3">
    <source>
        <dbReference type="ARBA" id="ARBA00022692"/>
    </source>
</evidence>
<dbReference type="OrthoDB" id="415460at2759"/>
<feature type="compositionally biased region" description="Basic and acidic residues" evidence="9">
    <location>
        <begin position="1624"/>
        <end position="1634"/>
    </location>
</feature>
<feature type="transmembrane region" description="Helical" evidence="10">
    <location>
        <begin position="100"/>
        <end position="122"/>
    </location>
</feature>
<comment type="subcellular location">
    <subcellularLocation>
        <location evidence="1">Membrane</location>
        <topology evidence="1">Multi-pass membrane protein</topology>
    </subcellularLocation>
</comment>
<dbReference type="InterPro" id="IPR018488">
    <property type="entry name" value="cNMP-bd_CS"/>
</dbReference>
<dbReference type="Pfam" id="PF00027">
    <property type="entry name" value="cNMP_binding"/>
    <property type="match status" value="4"/>
</dbReference>
<dbReference type="GO" id="GO:0005249">
    <property type="term" value="F:voltage-gated potassium channel activity"/>
    <property type="evidence" value="ECO:0007669"/>
    <property type="project" value="InterPro"/>
</dbReference>
<dbReference type="STRING" id="7574.A0A1S3JKE2"/>
<dbReference type="GO" id="GO:0016020">
    <property type="term" value="C:membrane"/>
    <property type="evidence" value="ECO:0007669"/>
    <property type="project" value="UniProtKB-SubCell"/>
</dbReference>
<dbReference type="Gene3D" id="2.60.120.10">
    <property type="entry name" value="Jelly Rolls"/>
    <property type="match status" value="4"/>
</dbReference>
<feature type="transmembrane region" description="Helical" evidence="10">
    <location>
        <begin position="705"/>
        <end position="723"/>
    </location>
</feature>
<proteinExistence type="predicted"/>
<keyword evidence="12" id="KW-1185">Reference proteome</keyword>
<dbReference type="PROSITE" id="PS00888">
    <property type="entry name" value="CNMP_BINDING_1"/>
    <property type="match status" value="2"/>
</dbReference>
<accession>A0A1S3JKE2</accession>
<feature type="transmembrane region" description="Helical" evidence="10">
    <location>
        <begin position="1113"/>
        <end position="1134"/>
    </location>
</feature>
<dbReference type="Pfam" id="PF00520">
    <property type="entry name" value="Ion_trans"/>
    <property type="match status" value="4"/>
</dbReference>
<feature type="compositionally biased region" description="Polar residues" evidence="9">
    <location>
        <begin position="1646"/>
        <end position="1658"/>
    </location>
</feature>
<feature type="transmembrane region" description="Helical" evidence="10">
    <location>
        <begin position="208"/>
        <end position="228"/>
    </location>
</feature>
<feature type="transmembrane region" description="Helical" evidence="10">
    <location>
        <begin position="1223"/>
        <end position="1241"/>
    </location>
</feature>
<feature type="region of interest" description="Disordered" evidence="9">
    <location>
        <begin position="1598"/>
        <end position="1658"/>
    </location>
</feature>
<dbReference type="SUPFAM" id="SSF51206">
    <property type="entry name" value="cAMP-binding domain-like"/>
    <property type="match status" value="4"/>
</dbReference>
<keyword evidence="7" id="KW-1071">Ligand-gated ion channel</keyword>
<evidence type="ECO:0000256" key="5">
    <source>
        <dbReference type="ARBA" id="ARBA00023065"/>
    </source>
</evidence>
<evidence type="ECO:0000256" key="8">
    <source>
        <dbReference type="ARBA" id="ARBA00023303"/>
    </source>
</evidence>
<keyword evidence="8" id="KW-0407">Ion channel</keyword>
<feature type="domain" description="Cyclic nucleotide-binding" evidence="11">
    <location>
        <begin position="353"/>
        <end position="452"/>
    </location>
</feature>
<dbReference type="Gene3D" id="1.10.287.630">
    <property type="entry name" value="Helix hairpin bin"/>
    <property type="match status" value="3"/>
</dbReference>
<feature type="transmembrane region" description="Helical" evidence="10">
    <location>
        <begin position="28"/>
        <end position="45"/>
    </location>
</feature>
<feature type="domain" description="Cyclic nucleotide-binding" evidence="11">
    <location>
        <begin position="2037"/>
        <end position="2137"/>
    </location>
</feature>
<dbReference type="InterPro" id="IPR000595">
    <property type="entry name" value="cNMP-bd_dom"/>
</dbReference>
<evidence type="ECO:0000313" key="12">
    <source>
        <dbReference type="Proteomes" id="UP000085678"/>
    </source>
</evidence>
<feature type="transmembrane region" description="Helical" evidence="10">
    <location>
        <begin position="166"/>
        <end position="187"/>
    </location>
</feature>
<protein>
    <submittedName>
        <fullName evidence="13">Uncharacterized protein LOC106173852</fullName>
    </submittedName>
</protein>
<feature type="transmembrane region" description="Helical" evidence="10">
    <location>
        <begin position="1930"/>
        <end position="1952"/>
    </location>
</feature>
<dbReference type="InterPro" id="IPR018490">
    <property type="entry name" value="cNMP-bd_dom_sf"/>
</dbReference>
<evidence type="ECO:0000259" key="11">
    <source>
        <dbReference type="PROSITE" id="PS50042"/>
    </source>
</evidence>
<feature type="transmembrane region" description="Helical" evidence="10">
    <location>
        <begin position="65"/>
        <end position="88"/>
    </location>
</feature>
<dbReference type="FunFam" id="2.60.120.10:FF:000057">
    <property type="entry name" value="Cyclic nucleotide-binding domain protein"/>
    <property type="match status" value="1"/>
</dbReference>
<dbReference type="InterPro" id="IPR003938">
    <property type="entry name" value="K_chnl_volt-dep_EAG/ELK/ERG"/>
</dbReference>
<dbReference type="PANTHER" id="PTHR45638">
    <property type="entry name" value="CYCLIC NUCLEOTIDE-GATED CATION CHANNEL SUBUNIT A"/>
    <property type="match status" value="1"/>
</dbReference>
<feature type="transmembrane region" description="Helical" evidence="10">
    <location>
        <begin position="1744"/>
        <end position="1762"/>
    </location>
</feature>
<dbReference type="SMART" id="SM00100">
    <property type="entry name" value="cNMP"/>
    <property type="match status" value="4"/>
</dbReference>
<dbReference type="InParanoid" id="A0A1S3JKE2"/>
<dbReference type="RefSeq" id="XP_013410596.1">
    <property type="nucleotide sequence ID" value="XM_013555142.1"/>
</dbReference>
<dbReference type="PRINTS" id="PR01463">
    <property type="entry name" value="EAGCHANLFMLY"/>
</dbReference>
<dbReference type="PROSITE" id="PS50042">
    <property type="entry name" value="CNMP_BINDING_3"/>
    <property type="match status" value="4"/>
</dbReference>
<dbReference type="SUPFAM" id="SSF81324">
    <property type="entry name" value="Voltage-gated potassium channels"/>
    <property type="match status" value="4"/>
</dbReference>
<evidence type="ECO:0000313" key="13">
    <source>
        <dbReference type="RefSeq" id="XP_013410596.1"/>
    </source>
</evidence>
<feature type="transmembrane region" description="Helical" evidence="10">
    <location>
        <begin position="1853"/>
        <end position="1874"/>
    </location>
</feature>
<keyword evidence="6 10" id="KW-0472">Membrane</keyword>
<dbReference type="PANTHER" id="PTHR45638:SF19">
    <property type="entry name" value="CYCLIC NUCLEOTIDE-BINDING DOMAIN-CONTAINING PROTEIN"/>
    <property type="match status" value="1"/>
</dbReference>
<feature type="transmembrane region" description="Helical" evidence="10">
    <location>
        <begin position="248"/>
        <end position="275"/>
    </location>
</feature>
<evidence type="ECO:0000256" key="6">
    <source>
        <dbReference type="ARBA" id="ARBA00023136"/>
    </source>
</evidence>
<dbReference type="Proteomes" id="UP000085678">
    <property type="component" value="Unplaced"/>
</dbReference>
<dbReference type="GO" id="GO:0005221">
    <property type="term" value="F:intracellularly cyclic nucleotide-activated monoatomic cation channel activity"/>
    <property type="evidence" value="ECO:0007669"/>
    <property type="project" value="InterPro"/>
</dbReference>